<dbReference type="InterPro" id="IPR014721">
    <property type="entry name" value="Ribsml_uS5_D2-typ_fold_subgr"/>
</dbReference>
<organism evidence="5 6">
    <name type="scientific">Epichloe bromicola</name>
    <dbReference type="NCBI Taxonomy" id="79588"/>
    <lineage>
        <taxon>Eukaryota</taxon>
        <taxon>Fungi</taxon>
        <taxon>Dikarya</taxon>
        <taxon>Ascomycota</taxon>
        <taxon>Pezizomycotina</taxon>
        <taxon>Sordariomycetes</taxon>
        <taxon>Hypocreomycetidae</taxon>
        <taxon>Hypocreales</taxon>
        <taxon>Clavicipitaceae</taxon>
        <taxon>Epichloe</taxon>
    </lineage>
</organism>
<feature type="compositionally biased region" description="Polar residues" evidence="3">
    <location>
        <begin position="595"/>
        <end position="607"/>
    </location>
</feature>
<comment type="similarity">
    <text evidence="1">Belongs to the DNA mismatch repair MutL/HexB family.</text>
</comment>
<sequence>MSIQALSASTVQLLGSSMNIVSPCDLVKELIDNAIDAKATAIEITISSNTIDRVTVKDNGTGIDIDDFNSLGRRAHTSKLRVFDELAIMGGGSLGFRGEALASANALSNIVIITKKSGNPVAWRIELAHAVGGVKAKQPVSATVGTTVAATRLFENMPPRKQYILKEKNRTMLKIQNTVKAYALARPHIKWSLKMVGNTKPMWSYSPARAASGREAILQFFGSNILKNCTEINEEIPQRCNLDMGNSSKSSAWIFTGYVGAQHSTHFNSQALFISIDGRPMSSSWHISKAFASILKSYIIGTEEQSKTSPFKGHLFAQLNVQCPPRSYDPNITAQKDEVLFADEKFLLEKLDFICRNKLNHDLQCHPTVAPLTGPGCGTSGTGKKQPLHEVEVEAKGDPSPPCENKNNEAEGQNLVGQEKHHHADLSATKRPTIKTVLKTSFTVNMSNRKDDQSDDEDILEAIEVEIPRRPTPVQVGNHSRKDNIRHYFHPVPTQDFDIACDSTAATTDTFGAEEERQIGDPLSAGRTRLRPLTASDLNRMRDEAESSPEQPGSTSTIPHIERLESSLSSSVGAASSPGFNNVTRREPWTGGRGRSSQQLTAPTRSIRVNQEAAVDPPFVGHSQLILTPPPSDPRYRLDPGSPPPGSRLRSLDTSPTRMSITNRFNDHRTDLSNVGSSSKRSGGFLSGNTGYNGHQDTFAAARMRGNGSGPSARGKGRGRITHVAEKTCEKVASRNMALLGRPAEKTMALFQPLSFSESPPESTSMLAKKAAQEIPSAPVGYSHALQINLARTPAPMSRFDANTGNTWTRGLEDTKLKGTKSHDKIADAATPIGMPEADGRCSSSPVSFDKRSSPERNGISRSEVSGRLLFQSQGMANAHCLCTTIECGHGDIERLVRQHAKVDQYELPGDIAVTLLSANLGSVQSVQERLQMCVDSWMQQNKMRSQVDYMMY</sequence>
<evidence type="ECO:0000313" key="6">
    <source>
        <dbReference type="Proteomes" id="UP001562357"/>
    </source>
</evidence>
<name>A0ABQ0CSQ4_9HYPO</name>
<dbReference type="NCBIfam" id="TIGR00585">
    <property type="entry name" value="mutl"/>
    <property type="match status" value="1"/>
</dbReference>
<dbReference type="InterPro" id="IPR013507">
    <property type="entry name" value="DNA_mismatch_S5_2-like"/>
</dbReference>
<dbReference type="PANTHER" id="PTHR10073">
    <property type="entry name" value="DNA MISMATCH REPAIR PROTEIN MLH, PMS, MUTL"/>
    <property type="match status" value="1"/>
</dbReference>
<feature type="compositionally biased region" description="Polar residues" evidence="3">
    <location>
        <begin position="548"/>
        <end position="558"/>
    </location>
</feature>
<feature type="region of interest" description="Disordered" evidence="3">
    <location>
        <begin position="832"/>
        <end position="861"/>
    </location>
</feature>
<feature type="domain" description="DNA mismatch repair protein S5" evidence="4">
    <location>
        <begin position="217"/>
        <end position="360"/>
    </location>
</feature>
<feature type="compositionally biased region" description="Low complexity" evidence="3">
    <location>
        <begin position="566"/>
        <end position="577"/>
    </location>
</feature>
<dbReference type="PANTHER" id="PTHR10073:SF41">
    <property type="entry name" value="MISMATCH REPAIR PROTEIN, PUTATIVE (AFU_ORTHOLOGUE AFUA_8G05820)-RELATED"/>
    <property type="match status" value="1"/>
</dbReference>
<dbReference type="SMART" id="SM01340">
    <property type="entry name" value="DNA_mis_repair"/>
    <property type="match status" value="1"/>
</dbReference>
<dbReference type="Pfam" id="PF01119">
    <property type="entry name" value="DNA_mis_repair"/>
    <property type="match status" value="1"/>
</dbReference>
<feature type="region of interest" description="Disordered" evidence="3">
    <location>
        <begin position="509"/>
        <end position="607"/>
    </location>
</feature>
<dbReference type="CDD" id="cd00782">
    <property type="entry name" value="MutL_Trans"/>
    <property type="match status" value="1"/>
</dbReference>
<reference evidence="6" key="1">
    <citation type="submission" date="2024-06" db="EMBL/GenBank/DDBJ databases">
        <title>Draft Genome Sequences of Epichloe bromicola Strains Isolated from Elymus ciliaris.</title>
        <authorList>
            <consortium name="Epichloe bromicola genome sequencing consortium"/>
            <person name="Miura A."/>
            <person name="Imano S."/>
            <person name="Ashida A."/>
            <person name="Sato I."/>
            <person name="Chiba S."/>
            <person name="Tanaka A."/>
            <person name="Camagna M."/>
            <person name="Takemoto D."/>
        </authorList>
    </citation>
    <scope>NUCLEOTIDE SEQUENCE [LARGE SCALE GENOMIC DNA]</scope>
    <source>
        <strain evidence="6">DP</strain>
    </source>
</reference>
<feature type="region of interest" description="Disordered" evidence="3">
    <location>
        <begin position="620"/>
        <end position="689"/>
    </location>
</feature>
<comment type="caution">
    <text evidence="5">The sequence shown here is derived from an EMBL/GenBank/DDBJ whole genome shotgun (WGS) entry which is preliminary data.</text>
</comment>
<dbReference type="SUPFAM" id="SSF54211">
    <property type="entry name" value="Ribosomal protein S5 domain 2-like"/>
    <property type="match status" value="1"/>
</dbReference>
<dbReference type="PROSITE" id="PS00058">
    <property type="entry name" value="DNA_MISMATCH_REPAIR_1"/>
    <property type="match status" value="1"/>
</dbReference>
<dbReference type="InterPro" id="IPR014762">
    <property type="entry name" value="DNA_mismatch_repair_CS"/>
</dbReference>
<dbReference type="InterPro" id="IPR020568">
    <property type="entry name" value="Ribosomal_Su5_D2-typ_SF"/>
</dbReference>
<evidence type="ECO:0000256" key="3">
    <source>
        <dbReference type="SAM" id="MobiDB-lite"/>
    </source>
</evidence>
<feature type="compositionally biased region" description="Polar residues" evidence="3">
    <location>
        <begin position="654"/>
        <end position="664"/>
    </location>
</feature>
<keyword evidence="6" id="KW-1185">Reference proteome</keyword>
<dbReference type="InterPro" id="IPR002099">
    <property type="entry name" value="MutL/Mlh/PMS"/>
</dbReference>
<dbReference type="InterPro" id="IPR036890">
    <property type="entry name" value="HATPase_C_sf"/>
</dbReference>
<dbReference type="InterPro" id="IPR038973">
    <property type="entry name" value="MutL/Mlh/Pms-like"/>
</dbReference>
<dbReference type="Gene3D" id="3.30.230.10">
    <property type="match status" value="1"/>
</dbReference>
<proteinExistence type="inferred from homology"/>
<feature type="compositionally biased region" description="Polar residues" evidence="3">
    <location>
        <begin position="672"/>
        <end position="689"/>
    </location>
</feature>
<dbReference type="Pfam" id="PF13589">
    <property type="entry name" value="HATPase_c_3"/>
    <property type="match status" value="1"/>
</dbReference>
<evidence type="ECO:0000259" key="4">
    <source>
        <dbReference type="SMART" id="SM01340"/>
    </source>
</evidence>
<accession>A0ABQ0CSQ4</accession>
<dbReference type="EMBL" id="BAAFGZ010000196">
    <property type="protein sequence ID" value="GAB0136474.1"/>
    <property type="molecule type" value="Genomic_DNA"/>
</dbReference>
<gene>
    <name evidence="5" type="primary">g4774</name>
    <name evidence="5" type="ORF">EsDP_00004774</name>
</gene>
<evidence type="ECO:0000256" key="2">
    <source>
        <dbReference type="ARBA" id="ARBA00022763"/>
    </source>
</evidence>
<dbReference type="Proteomes" id="UP001562357">
    <property type="component" value="Unassembled WGS sequence"/>
</dbReference>
<protein>
    <recommendedName>
        <fullName evidence="4">DNA mismatch repair protein S5 domain-containing protein</fullName>
    </recommendedName>
</protein>
<evidence type="ECO:0000313" key="5">
    <source>
        <dbReference type="EMBL" id="GAB0136474.1"/>
    </source>
</evidence>
<evidence type="ECO:0000256" key="1">
    <source>
        <dbReference type="ARBA" id="ARBA00006082"/>
    </source>
</evidence>
<dbReference type="Gene3D" id="3.30.565.10">
    <property type="entry name" value="Histidine kinase-like ATPase, C-terminal domain"/>
    <property type="match status" value="1"/>
</dbReference>
<dbReference type="SUPFAM" id="SSF55874">
    <property type="entry name" value="ATPase domain of HSP90 chaperone/DNA topoisomerase II/histidine kinase"/>
    <property type="match status" value="1"/>
</dbReference>
<keyword evidence="2" id="KW-0227">DNA damage</keyword>